<keyword evidence="2" id="KW-1185">Reference proteome</keyword>
<gene>
    <name evidence="1" type="ORF">SAMN05421812_109189</name>
</gene>
<sequence>MVRVGDLVLSSSIETVLDLACGHDPSRGGLALSTRIEAVLDVH</sequence>
<dbReference type="RefSeq" id="WP_281257707.1">
    <property type="nucleotide sequence ID" value="NZ_FZPH01000009.1"/>
</dbReference>
<accession>A0A239NLJ4</accession>
<evidence type="ECO:0000313" key="2">
    <source>
        <dbReference type="Proteomes" id="UP000198362"/>
    </source>
</evidence>
<proteinExistence type="predicted"/>
<organism evidence="1 2">
    <name type="scientific">Asanoa hainanensis</name>
    <dbReference type="NCBI Taxonomy" id="560556"/>
    <lineage>
        <taxon>Bacteria</taxon>
        <taxon>Bacillati</taxon>
        <taxon>Actinomycetota</taxon>
        <taxon>Actinomycetes</taxon>
        <taxon>Micromonosporales</taxon>
        <taxon>Micromonosporaceae</taxon>
        <taxon>Asanoa</taxon>
    </lineage>
</organism>
<protein>
    <submittedName>
        <fullName evidence="1">Uncharacterized protein</fullName>
    </submittedName>
</protein>
<dbReference type="EMBL" id="FZPH01000009">
    <property type="protein sequence ID" value="SNT55218.1"/>
    <property type="molecule type" value="Genomic_DNA"/>
</dbReference>
<name>A0A239NLJ4_9ACTN</name>
<reference evidence="1 2" key="1">
    <citation type="submission" date="2017-06" db="EMBL/GenBank/DDBJ databases">
        <authorList>
            <person name="Kim H.J."/>
            <person name="Triplett B.A."/>
        </authorList>
    </citation>
    <scope>NUCLEOTIDE SEQUENCE [LARGE SCALE GENOMIC DNA]</scope>
    <source>
        <strain evidence="1 2">CGMCC 4.5593</strain>
    </source>
</reference>
<evidence type="ECO:0000313" key="1">
    <source>
        <dbReference type="EMBL" id="SNT55218.1"/>
    </source>
</evidence>
<dbReference type="Proteomes" id="UP000198362">
    <property type="component" value="Unassembled WGS sequence"/>
</dbReference>
<dbReference type="AlphaFoldDB" id="A0A239NLJ4"/>